<dbReference type="SUPFAM" id="SSF52540">
    <property type="entry name" value="P-loop containing nucleoside triphosphate hydrolases"/>
    <property type="match status" value="1"/>
</dbReference>
<dbReference type="AlphaFoldDB" id="A0AAX3T1V5"/>
<dbReference type="CDD" id="cd00882">
    <property type="entry name" value="Ras_like_GTPase"/>
    <property type="match status" value="1"/>
</dbReference>
<dbReference type="Pfam" id="PF01926">
    <property type="entry name" value="MMR_HSR1"/>
    <property type="match status" value="1"/>
</dbReference>
<proteinExistence type="predicted"/>
<evidence type="ECO:0000259" key="1">
    <source>
        <dbReference type="Pfam" id="PF01926"/>
    </source>
</evidence>
<reference evidence="2" key="1">
    <citation type="submission" date="2023-04" db="EMBL/GenBank/DDBJ databases">
        <title>Complete genome sequence of a phthalic acid esters degrading bacterial strain.</title>
        <authorList>
            <person name="Weng L."/>
            <person name="Jia Y."/>
            <person name="Ren L."/>
        </authorList>
    </citation>
    <scope>NUCLEOTIDE SEQUENCE</scope>
    <source>
        <strain evidence="2">RL-LY01</strain>
    </source>
</reference>
<sequence>MSDFNVEAAKNWLNDLPVDSPIDDLELQWNQFASEPKPVVTVFGSYDTGKSSLIRRLLVDAGQEVPEWLTISARHETFEVRGVELGGCIVRDTPGLAVGAHDVRGEANTRLAKDAVGLTDITIVTVTPQLATGEQDLIRTLIDRQWSTEALWFVISRFDEAGRDPDSDLDGYRELAQRKVAELRESLGLEADTPVFVVAQDPFQFAGADRDVDRDIWDDSREWDGMDALAAAVERVGQDGVRPLRTATAQRFWTQSAASIAEDLGHQLRELEAAAAAAVDVASRRDQWKAALAAADSAAQARLEGAIQQAIRFAAVNQDSTQDQIGSAIKSSLDEWYQEVGQAVDLLLQDLARSADRQRAEPSWQRLDAFVAAAVGDGQSDGAPDVTRFGPMLSKMGPKLVSSLIEIDRLNQKRLTKKSDGGAVPGIIDGWSQGDKEKAAKMILSVAIAVANLIDEFRSKRATVNQARALGDQLRSDATEVALAEWHKIVDQAHEAIDEATAEAELAPILNGEAEVIRQAISSAPVSVS</sequence>
<protein>
    <submittedName>
        <fullName evidence="2">GTPase domain-containing protein</fullName>
    </submittedName>
</protein>
<dbReference type="Proteomes" id="UP001213504">
    <property type="component" value="Chromosome"/>
</dbReference>
<dbReference type="Gene3D" id="3.40.50.300">
    <property type="entry name" value="P-loop containing nucleotide triphosphate hydrolases"/>
    <property type="match status" value="1"/>
</dbReference>
<dbReference type="InterPro" id="IPR027417">
    <property type="entry name" value="P-loop_NTPase"/>
</dbReference>
<evidence type="ECO:0000313" key="3">
    <source>
        <dbReference type="Proteomes" id="UP001213504"/>
    </source>
</evidence>
<feature type="domain" description="G" evidence="1">
    <location>
        <begin position="40"/>
        <end position="141"/>
    </location>
</feature>
<accession>A0AAX3T1V5</accession>
<dbReference type="RefSeq" id="WP_165630050.1">
    <property type="nucleotide sequence ID" value="NZ_CP121270.1"/>
</dbReference>
<name>A0AAX3T1V5_9ACTN</name>
<dbReference type="EMBL" id="CP121270">
    <property type="protein sequence ID" value="WFP22931.1"/>
    <property type="molecule type" value="Genomic_DNA"/>
</dbReference>
<organism evidence="2 3">
    <name type="scientific">Gordonia hongkongensis</name>
    <dbReference type="NCBI Taxonomy" id="1701090"/>
    <lineage>
        <taxon>Bacteria</taxon>
        <taxon>Bacillati</taxon>
        <taxon>Actinomycetota</taxon>
        <taxon>Actinomycetes</taxon>
        <taxon>Mycobacteriales</taxon>
        <taxon>Gordoniaceae</taxon>
        <taxon>Gordonia</taxon>
    </lineage>
</organism>
<gene>
    <name evidence="2" type="ORF">P9A14_11970</name>
</gene>
<dbReference type="InterPro" id="IPR006073">
    <property type="entry name" value="GTP-bd"/>
</dbReference>
<evidence type="ECO:0000313" key="2">
    <source>
        <dbReference type="EMBL" id="WFP22931.1"/>
    </source>
</evidence>